<protein>
    <recommendedName>
        <fullName evidence="3">Glycoside hydrolase family 42 N-terminal domain-containing protein</fullName>
    </recommendedName>
</protein>
<evidence type="ECO:0000313" key="1">
    <source>
        <dbReference type="EMBL" id="MDI6448893.1"/>
    </source>
</evidence>
<accession>A0AAW6TZC0</accession>
<proteinExistence type="predicted"/>
<dbReference type="InterPro" id="IPR017853">
    <property type="entry name" value="GH"/>
</dbReference>
<keyword evidence="2" id="KW-1185">Reference proteome</keyword>
<dbReference type="SUPFAM" id="SSF51445">
    <property type="entry name" value="(Trans)glycosidases"/>
    <property type="match status" value="1"/>
</dbReference>
<dbReference type="RefSeq" id="WP_349244303.1">
    <property type="nucleotide sequence ID" value="NZ_JASCXX010000007.1"/>
</dbReference>
<gene>
    <name evidence="1" type="ORF">QJ522_07525</name>
</gene>
<evidence type="ECO:0000313" key="2">
    <source>
        <dbReference type="Proteomes" id="UP001431776"/>
    </source>
</evidence>
<sequence>MSIDRFRQLADMGLTHSLMHYSPPGNARALDMAEQAGVKLFVGDGRFARPGEDLRQAGQAYRHHPALAGYLLRDEPSVKDFAALAASRDALKAVDPAHWSYVNLFPTYASGAQLGCETYPGHVRRFFLEFRPEVLSFDHYPILEGDQLRGDFFQNLEWIRQISLEFGTPFWAFALTCPHRPYPMPTLGHIRFQTWSNFAYGAKGLQYFTYWTPTPGTWDFHDAPIRLDGTCSPTWDLLKAFNRQVQACADILLESRVVAVYHTEPLPAGTRGLDVSSPFSRIDGGEAIVGLHQLPDGKHYALVVNRSFNKAVTLRLTLQDWVRDVDWTQRAGGAEFLGAVDRDATLRLEPGAAGFLRLNTAPTK</sequence>
<name>A0AAW6TZC0_9BACT</name>
<evidence type="ECO:0008006" key="3">
    <source>
        <dbReference type="Google" id="ProtNLM"/>
    </source>
</evidence>
<dbReference type="EMBL" id="JASCXX010000007">
    <property type="protein sequence ID" value="MDI6448893.1"/>
    <property type="molecule type" value="Genomic_DNA"/>
</dbReference>
<dbReference type="Gene3D" id="3.20.20.80">
    <property type="entry name" value="Glycosidases"/>
    <property type="match status" value="1"/>
</dbReference>
<reference evidence="1" key="1">
    <citation type="submission" date="2023-05" db="EMBL/GenBank/DDBJ databases">
        <title>Anaerotaeda fermentans gen. nov., sp. nov., a novel anaerobic planctomycete of the new family within the order Sedimentisphaerales isolated from Taman Peninsula, Russia.</title>
        <authorList>
            <person name="Khomyakova M.A."/>
            <person name="Merkel A.Y."/>
            <person name="Slobodkin A.I."/>
        </authorList>
    </citation>
    <scope>NUCLEOTIDE SEQUENCE</scope>
    <source>
        <strain evidence="1">M17dextr</strain>
    </source>
</reference>
<dbReference type="AlphaFoldDB" id="A0AAW6TZC0"/>
<dbReference type="Proteomes" id="UP001431776">
    <property type="component" value="Unassembled WGS sequence"/>
</dbReference>
<organism evidence="1 2">
    <name type="scientific">Anaerobaca lacustris</name>
    <dbReference type="NCBI Taxonomy" id="3044600"/>
    <lineage>
        <taxon>Bacteria</taxon>
        <taxon>Pseudomonadati</taxon>
        <taxon>Planctomycetota</taxon>
        <taxon>Phycisphaerae</taxon>
        <taxon>Sedimentisphaerales</taxon>
        <taxon>Anaerobacaceae</taxon>
        <taxon>Anaerobaca</taxon>
    </lineage>
</organism>
<comment type="caution">
    <text evidence="1">The sequence shown here is derived from an EMBL/GenBank/DDBJ whole genome shotgun (WGS) entry which is preliminary data.</text>
</comment>